<dbReference type="Proteomes" id="UP001454036">
    <property type="component" value="Unassembled WGS sequence"/>
</dbReference>
<gene>
    <name evidence="2" type="ORF">LIER_29130</name>
</gene>
<evidence type="ECO:0000313" key="2">
    <source>
        <dbReference type="EMBL" id="GAA0176072.1"/>
    </source>
</evidence>
<sequence>MTQEKCVIHFRDINQKINVWVGVFRKSLAERKSGWSDDDYIKRAQELYFKDKKKKFSLIDEWKLVHKEARYMVGPDAYGSSGSKRKSSEGDNSSSFMPTLIRPEGRDEKKIIHLLKSRSKLNIQVEFEKIAADREELKETKEKHMQIMMQEVASA</sequence>
<dbReference type="PANTHER" id="PTHR45023">
    <property type="match status" value="1"/>
</dbReference>
<name>A0AAV3RN79_LITER</name>
<dbReference type="EMBL" id="BAABME010009926">
    <property type="protein sequence ID" value="GAA0176072.1"/>
    <property type="molecule type" value="Genomic_DNA"/>
</dbReference>
<dbReference type="AlphaFoldDB" id="A0AAV3RN79"/>
<feature type="region of interest" description="Disordered" evidence="1">
    <location>
        <begin position="74"/>
        <end position="102"/>
    </location>
</feature>
<protein>
    <submittedName>
        <fullName evidence="2">Uncharacterized protein</fullName>
    </submittedName>
</protein>
<evidence type="ECO:0000313" key="3">
    <source>
        <dbReference type="Proteomes" id="UP001454036"/>
    </source>
</evidence>
<dbReference type="PANTHER" id="PTHR45023:SF4">
    <property type="entry name" value="GLYCINE-RICH PROTEIN-RELATED"/>
    <property type="match status" value="1"/>
</dbReference>
<proteinExistence type="predicted"/>
<keyword evidence="3" id="KW-1185">Reference proteome</keyword>
<organism evidence="2 3">
    <name type="scientific">Lithospermum erythrorhizon</name>
    <name type="common">Purple gromwell</name>
    <name type="synonym">Lithospermum officinale var. erythrorhizon</name>
    <dbReference type="NCBI Taxonomy" id="34254"/>
    <lineage>
        <taxon>Eukaryota</taxon>
        <taxon>Viridiplantae</taxon>
        <taxon>Streptophyta</taxon>
        <taxon>Embryophyta</taxon>
        <taxon>Tracheophyta</taxon>
        <taxon>Spermatophyta</taxon>
        <taxon>Magnoliopsida</taxon>
        <taxon>eudicotyledons</taxon>
        <taxon>Gunneridae</taxon>
        <taxon>Pentapetalae</taxon>
        <taxon>asterids</taxon>
        <taxon>lamiids</taxon>
        <taxon>Boraginales</taxon>
        <taxon>Boraginaceae</taxon>
        <taxon>Boraginoideae</taxon>
        <taxon>Lithospermeae</taxon>
        <taxon>Lithospermum</taxon>
    </lineage>
</organism>
<accession>A0AAV3RN79</accession>
<comment type="caution">
    <text evidence="2">The sequence shown here is derived from an EMBL/GenBank/DDBJ whole genome shotgun (WGS) entry which is preliminary data.</text>
</comment>
<evidence type="ECO:0000256" key="1">
    <source>
        <dbReference type="SAM" id="MobiDB-lite"/>
    </source>
</evidence>
<reference evidence="2 3" key="1">
    <citation type="submission" date="2024-01" db="EMBL/GenBank/DDBJ databases">
        <title>The complete chloroplast genome sequence of Lithospermum erythrorhizon: insights into the phylogenetic relationship among Boraginaceae species and the maternal lineages of purple gromwells.</title>
        <authorList>
            <person name="Okada T."/>
            <person name="Watanabe K."/>
        </authorList>
    </citation>
    <scope>NUCLEOTIDE SEQUENCE [LARGE SCALE GENOMIC DNA]</scope>
</reference>